<dbReference type="Proteomes" id="UP000271010">
    <property type="component" value="Unassembled WGS sequence"/>
</dbReference>
<sequence length="285" mass="31498">MRIQPLKKVALGLLFVSVLGCKSTSSSSTSNGGAQDQKIAGEIPPEASIPCFPGAYYRKVVSSYDTWTGITGVVVLGHPSTDPNRLDSQRNNLPLDNFSIYMGGNAGGHYEVDAGMTWTFSVDKATGKTSAQRIAWRPFWRTKVWNNPPNVEQYTWHPGDTIQMSVVMVAPQKLRMVIADAGKHPKKRFEVDFDAEGFTPDVKRQFKRVNAIDQVRNEGKPAQATTAKVIGSEWLYTTLHRGDLQVSMPPARLTDMRCPDAQYIVVTKTANIQKGGERIDIVGKQ</sequence>
<dbReference type="AlphaFoldDB" id="A0A3M9MXP8"/>
<comment type="caution">
    <text evidence="1">The sequence shown here is derived from an EMBL/GenBank/DDBJ whole genome shotgun (WGS) entry which is preliminary data.</text>
</comment>
<keyword evidence="2" id="KW-1185">Reference proteome</keyword>
<gene>
    <name evidence="1" type="ORF">EFA69_10370</name>
</gene>
<evidence type="ECO:0000313" key="1">
    <source>
        <dbReference type="EMBL" id="RNI29925.1"/>
    </source>
</evidence>
<evidence type="ECO:0000313" key="2">
    <source>
        <dbReference type="Proteomes" id="UP000271010"/>
    </source>
</evidence>
<accession>A0A3M9MXP8</accession>
<organism evidence="1 2">
    <name type="scientific">Rufibacter immobilis</name>
    <dbReference type="NCBI Taxonomy" id="1348778"/>
    <lineage>
        <taxon>Bacteria</taxon>
        <taxon>Pseudomonadati</taxon>
        <taxon>Bacteroidota</taxon>
        <taxon>Cytophagia</taxon>
        <taxon>Cytophagales</taxon>
        <taxon>Hymenobacteraceae</taxon>
        <taxon>Rufibacter</taxon>
    </lineage>
</organism>
<dbReference type="RefSeq" id="WP_123133007.1">
    <property type="nucleotide sequence ID" value="NZ_RJJE01000009.1"/>
</dbReference>
<name>A0A3M9MXP8_9BACT</name>
<reference evidence="1 2" key="1">
    <citation type="submission" date="2018-11" db="EMBL/GenBank/DDBJ databases">
        <title>Rufibacter latericius sp. nov., isolated from water in Baiyang Lake.</title>
        <authorList>
            <person name="Yang Y."/>
        </authorList>
    </citation>
    <scope>NUCLEOTIDE SEQUENCE [LARGE SCALE GENOMIC DNA]</scope>
    <source>
        <strain evidence="1 2">MCC P1</strain>
    </source>
</reference>
<dbReference type="EMBL" id="RJJE01000009">
    <property type="protein sequence ID" value="RNI29925.1"/>
    <property type="molecule type" value="Genomic_DNA"/>
</dbReference>
<dbReference type="PROSITE" id="PS51257">
    <property type="entry name" value="PROKAR_LIPOPROTEIN"/>
    <property type="match status" value="1"/>
</dbReference>
<dbReference type="OrthoDB" id="746896at2"/>
<proteinExistence type="predicted"/>
<protein>
    <submittedName>
        <fullName evidence="1">Uncharacterized protein</fullName>
    </submittedName>
</protein>